<dbReference type="AlphaFoldDB" id="A0A820IS80"/>
<gene>
    <name evidence="2" type="ORF">JBS370_LOCUS40798</name>
</gene>
<evidence type="ECO:0000256" key="1">
    <source>
        <dbReference type="SAM" id="Phobius"/>
    </source>
</evidence>
<keyword evidence="1" id="KW-1133">Transmembrane helix</keyword>
<comment type="caution">
    <text evidence="2">The sequence shown here is derived from an EMBL/GenBank/DDBJ whole genome shotgun (WGS) entry which is preliminary data.</text>
</comment>
<evidence type="ECO:0000313" key="3">
    <source>
        <dbReference type="Proteomes" id="UP000663836"/>
    </source>
</evidence>
<evidence type="ECO:0000313" key="2">
    <source>
        <dbReference type="EMBL" id="CAF4313819.1"/>
    </source>
</evidence>
<protein>
    <submittedName>
        <fullName evidence="2">Uncharacterized protein</fullName>
    </submittedName>
</protein>
<name>A0A820IS80_9BILA</name>
<reference evidence="2" key="1">
    <citation type="submission" date="2021-02" db="EMBL/GenBank/DDBJ databases">
        <authorList>
            <person name="Nowell W R."/>
        </authorList>
    </citation>
    <scope>NUCLEOTIDE SEQUENCE</scope>
</reference>
<proteinExistence type="predicted"/>
<feature type="transmembrane region" description="Helical" evidence="1">
    <location>
        <begin position="32"/>
        <end position="53"/>
    </location>
</feature>
<organism evidence="2 3">
    <name type="scientific">Rotaria sordida</name>
    <dbReference type="NCBI Taxonomy" id="392033"/>
    <lineage>
        <taxon>Eukaryota</taxon>
        <taxon>Metazoa</taxon>
        <taxon>Spiralia</taxon>
        <taxon>Gnathifera</taxon>
        <taxon>Rotifera</taxon>
        <taxon>Eurotatoria</taxon>
        <taxon>Bdelloidea</taxon>
        <taxon>Philodinida</taxon>
        <taxon>Philodinidae</taxon>
        <taxon>Rotaria</taxon>
    </lineage>
</organism>
<feature type="non-terminal residue" evidence="2">
    <location>
        <position position="58"/>
    </location>
</feature>
<dbReference type="Proteomes" id="UP000663836">
    <property type="component" value="Unassembled WGS sequence"/>
</dbReference>
<keyword evidence="1" id="KW-0472">Membrane</keyword>
<dbReference type="EMBL" id="CAJOBD010039401">
    <property type="protein sequence ID" value="CAF4313819.1"/>
    <property type="molecule type" value="Genomic_DNA"/>
</dbReference>
<accession>A0A820IS80</accession>
<keyword evidence="1" id="KW-0812">Transmembrane</keyword>
<sequence length="58" mass="6593">MFCFLNIQYVVGHNEPLTCSSNGSILTQWINMIWGLSILALLGICINTIINYYQLQNV</sequence>